<dbReference type="InterPro" id="IPR015943">
    <property type="entry name" value="WD40/YVTN_repeat-like_dom_sf"/>
</dbReference>
<evidence type="ECO:0000256" key="2">
    <source>
        <dbReference type="ARBA" id="ARBA00023015"/>
    </source>
</evidence>
<dbReference type="PROSITE" id="PS00041">
    <property type="entry name" value="HTH_ARAC_FAMILY_1"/>
    <property type="match status" value="1"/>
</dbReference>
<dbReference type="SUPFAM" id="SSF50998">
    <property type="entry name" value="Quinoprotein alcohol dehydrogenase-like"/>
    <property type="match status" value="1"/>
</dbReference>
<dbReference type="GO" id="GO:0043565">
    <property type="term" value="F:sequence-specific DNA binding"/>
    <property type="evidence" value="ECO:0007669"/>
    <property type="project" value="InterPro"/>
</dbReference>
<dbReference type="Gene3D" id="1.10.10.60">
    <property type="entry name" value="Homeodomain-like"/>
    <property type="match status" value="1"/>
</dbReference>
<dbReference type="SMART" id="SM00342">
    <property type="entry name" value="HTH_ARAC"/>
    <property type="match status" value="1"/>
</dbReference>
<keyword evidence="2" id="KW-0805">Transcription regulation</keyword>
<dbReference type="InterPro" id="IPR011110">
    <property type="entry name" value="Reg_prop"/>
</dbReference>
<name>A0A4Y7UDM6_9FLAO</name>
<evidence type="ECO:0000313" key="7">
    <source>
        <dbReference type="EMBL" id="TCN59039.1"/>
    </source>
</evidence>
<feature type="domain" description="HTH araC/xylS-type" evidence="6">
    <location>
        <begin position="835"/>
        <end position="934"/>
    </location>
</feature>
<dbReference type="Gene3D" id="2.130.10.10">
    <property type="entry name" value="YVTN repeat-like/Quinoprotein amine dehydrogenase"/>
    <property type="match status" value="2"/>
</dbReference>
<comment type="caution">
    <text evidence="8">The sequence shown here is derived from an EMBL/GenBank/DDBJ whole genome shotgun (WGS) entry which is preliminary data.</text>
</comment>
<dbReference type="PANTHER" id="PTHR43547:SF2">
    <property type="entry name" value="HYBRID SIGNAL TRANSDUCTION HISTIDINE KINASE C"/>
    <property type="match status" value="1"/>
</dbReference>
<proteinExistence type="predicted"/>
<dbReference type="InterPro" id="IPR018060">
    <property type="entry name" value="HTH_AraC"/>
</dbReference>
<dbReference type="GO" id="GO:0000155">
    <property type="term" value="F:phosphorelay sensor kinase activity"/>
    <property type="evidence" value="ECO:0007669"/>
    <property type="project" value="TreeGrafter"/>
</dbReference>
<keyword evidence="4" id="KW-0804">Transcription</keyword>
<dbReference type="EMBL" id="QWDN01000003">
    <property type="protein sequence ID" value="TEB44434.1"/>
    <property type="molecule type" value="Genomic_DNA"/>
</dbReference>
<dbReference type="SUPFAM" id="SSF63829">
    <property type="entry name" value="Calcium-dependent phosphotriesterase"/>
    <property type="match status" value="1"/>
</dbReference>
<feature type="transmembrane region" description="Helical" evidence="5">
    <location>
        <begin position="779"/>
        <end position="800"/>
    </location>
</feature>
<dbReference type="Pfam" id="PF12833">
    <property type="entry name" value="HTH_18"/>
    <property type="match status" value="1"/>
</dbReference>
<evidence type="ECO:0000256" key="4">
    <source>
        <dbReference type="ARBA" id="ARBA00023163"/>
    </source>
</evidence>
<keyword evidence="5" id="KW-0472">Membrane</keyword>
<dbReference type="Pfam" id="PF07495">
    <property type="entry name" value="Y_Y_Y"/>
    <property type="match status" value="1"/>
</dbReference>
<evidence type="ECO:0000256" key="5">
    <source>
        <dbReference type="SAM" id="Phobius"/>
    </source>
</evidence>
<protein>
    <submittedName>
        <fullName evidence="7">AraC-like DNA-binding protein</fullName>
    </submittedName>
    <submittedName>
        <fullName evidence="8">Helix-turn-helix domain-containing protein</fullName>
    </submittedName>
</protein>
<keyword evidence="5" id="KW-0812">Transmembrane</keyword>
<dbReference type="InterPro" id="IPR009057">
    <property type="entry name" value="Homeodomain-like_sf"/>
</dbReference>
<evidence type="ECO:0000256" key="3">
    <source>
        <dbReference type="ARBA" id="ARBA00023125"/>
    </source>
</evidence>
<dbReference type="Proteomes" id="UP000298340">
    <property type="component" value="Unassembled WGS sequence"/>
</dbReference>
<dbReference type="InterPro" id="IPR020449">
    <property type="entry name" value="Tscrpt_reg_AraC-type_HTH"/>
</dbReference>
<dbReference type="EMBL" id="SLWA01000003">
    <property type="protein sequence ID" value="TCN59039.1"/>
    <property type="molecule type" value="Genomic_DNA"/>
</dbReference>
<dbReference type="AlphaFoldDB" id="A0A4Y7UDM6"/>
<dbReference type="SUPFAM" id="SSF46689">
    <property type="entry name" value="Homeodomain-like"/>
    <property type="match status" value="1"/>
</dbReference>
<dbReference type="InterPro" id="IPR013783">
    <property type="entry name" value="Ig-like_fold"/>
</dbReference>
<organism evidence="8 10">
    <name type="scientific">Flavobacterium circumlabens</name>
    <dbReference type="NCBI Taxonomy" id="2133765"/>
    <lineage>
        <taxon>Bacteria</taxon>
        <taxon>Pseudomonadati</taxon>
        <taxon>Bacteroidota</taxon>
        <taxon>Flavobacteriia</taxon>
        <taxon>Flavobacteriales</taxon>
        <taxon>Flavobacteriaceae</taxon>
        <taxon>Flavobacterium</taxon>
    </lineage>
</organism>
<keyword evidence="1" id="KW-0597">Phosphoprotein</keyword>
<keyword evidence="5" id="KW-1133">Transmembrane helix</keyword>
<dbReference type="InterPro" id="IPR018062">
    <property type="entry name" value="HTH_AraC-typ_CS"/>
</dbReference>
<dbReference type="InterPro" id="IPR011123">
    <property type="entry name" value="Y_Y_Y"/>
</dbReference>
<dbReference type="PRINTS" id="PR00032">
    <property type="entry name" value="HTHARAC"/>
</dbReference>
<dbReference type="PANTHER" id="PTHR43547">
    <property type="entry name" value="TWO-COMPONENT HISTIDINE KINASE"/>
    <property type="match status" value="1"/>
</dbReference>
<evidence type="ECO:0000313" key="10">
    <source>
        <dbReference type="Proteomes" id="UP000298340"/>
    </source>
</evidence>
<keyword evidence="3" id="KW-0238">DNA-binding</keyword>
<reference evidence="8 10" key="2">
    <citation type="journal article" date="2018" name="Syst. Appl. Microbiol.">
        <title>Flavobacterium circumlabens sp. nov. and Flavobacterium cupreum sp. nov., two psychrotrophic species isolated from Antarctic environmental samples.</title>
        <authorList>
            <person name="Kralova S."/>
            <person name="Busse H.J."/>
            <person name="Svec P."/>
            <person name="Maslanova I."/>
            <person name="Stankova E."/>
            <person name="Bartak M."/>
            <person name="Sedlacek I."/>
        </authorList>
    </citation>
    <scope>NUCLEOTIDE SEQUENCE [LARGE SCALE GENOMIC DNA]</scope>
    <source>
        <strain evidence="8 10">CCM 8828</strain>
    </source>
</reference>
<reference evidence="7 9" key="1">
    <citation type="journal article" date="2015" name="Stand. Genomic Sci.">
        <title>Genomic Encyclopedia of Bacterial and Archaeal Type Strains, Phase III: the genomes of soil and plant-associated and newly described type strains.</title>
        <authorList>
            <person name="Whitman W.B."/>
            <person name="Woyke T."/>
            <person name="Klenk H.P."/>
            <person name="Zhou Y."/>
            <person name="Lilburn T.G."/>
            <person name="Beck B.J."/>
            <person name="De Vos P."/>
            <person name="Vandamme P."/>
            <person name="Eisen J.A."/>
            <person name="Garrity G."/>
            <person name="Hugenholtz P."/>
            <person name="Kyrpides N.C."/>
        </authorList>
    </citation>
    <scope>NUCLEOTIDE SEQUENCE [LARGE SCALE GENOMIC DNA]</scope>
    <source>
        <strain evidence="7 9">P5626</strain>
    </source>
</reference>
<dbReference type="Pfam" id="PF07494">
    <property type="entry name" value="Reg_prop"/>
    <property type="match status" value="3"/>
</dbReference>
<dbReference type="Proteomes" id="UP000295270">
    <property type="component" value="Unassembled WGS sequence"/>
</dbReference>
<dbReference type="PROSITE" id="PS01124">
    <property type="entry name" value="HTH_ARAC_FAMILY_2"/>
    <property type="match status" value="1"/>
</dbReference>
<dbReference type="InterPro" id="IPR011047">
    <property type="entry name" value="Quinoprotein_ADH-like_sf"/>
</dbReference>
<reference evidence="7" key="3">
    <citation type="submission" date="2019-03" db="EMBL/GenBank/DDBJ databases">
        <authorList>
            <person name="Whitman W."/>
            <person name="Huntemann M."/>
            <person name="Clum A."/>
            <person name="Pillay M."/>
            <person name="Palaniappan K."/>
            <person name="Varghese N."/>
            <person name="Mikhailova N."/>
            <person name="Stamatis D."/>
            <person name="Reddy T."/>
            <person name="Daum C."/>
            <person name="Shapiro N."/>
            <person name="Ivanova N."/>
            <person name="Kyrpides N."/>
            <person name="Woyke T."/>
        </authorList>
    </citation>
    <scope>NUCLEOTIDE SEQUENCE</scope>
    <source>
        <strain evidence="7">P5626</strain>
    </source>
</reference>
<evidence type="ECO:0000256" key="1">
    <source>
        <dbReference type="ARBA" id="ARBA00022553"/>
    </source>
</evidence>
<evidence type="ECO:0000259" key="6">
    <source>
        <dbReference type="PROSITE" id="PS01124"/>
    </source>
</evidence>
<keyword evidence="9" id="KW-1185">Reference proteome</keyword>
<sequence>MIHHIALKKFISILIFLSLLGLQPSYAQIVPLQIFNTEGNSGRVNCLFQDKMGFIWIGKETGLYRYDGHELRSFKSKPNDVNSISSDNIVAINEDTLGNLWVGTRSGGLNCLDRKSGNFKRYIHDENNPNSFSFNEVCTILPDAVGNLWIGTDGGGLNFFNKTTGKFTAFKVGKKKCKNLDSNKIIHIEPAGKNKYWLGTWAGGLYLFDSVTNCFQKMGKGTNYESSNIYFIKEVKPGTLWISTDNKGLISFDIKSKTFSTVIPEGQAFFLHNIINTNKGEVYVASNRGLYYFASVTSQPRLSFEFNSIQCFFLDKTQTLWVGNSNGKVGKINSFNKQFHSISANDVLKNFVSSMFFDTISNTLYFSSQNHFVAYNPITRKANLTSLPQQFWYSFFKIRGKKDEFIVAIRSVGLRIFNYKTKSLTPLKFESNPYKNLLDSEINMISPDGSKGFWISANGAAFQINQNEKSGSWKIVKAIIRSEKGLLSDSDFPTCFQLHPNGDFFIGTQGGGLNQLTKSGKQKKYLSSATASDYKLSNDFIECMAVDKKGNLLVGTQAGLNRFNVKTGSFSKLMTTSGLIDNWILSIVTDAKDRIWISTRKGISRISSDFKSIKNYNTDDGILSDSFLARSAAKDILGNIYFGSSKGMVWFHPDSIYDNPHMADAAIVGLKINEKYVGVSENSVLKQSIELTNEIVLNRDQSSFSFQLAALNYFNPGKNKIQYKLEGYEEDWQVADVNQVASYSEVSPGTYTFSVRVSNDDEVWNPVQRKLVVKIIRPFWMSWYAIIIYLSVVGGTFYFIRKSITKELNSRTISSELIIQIPIKEEDTADQKFIKKALALINENIGNSEFGVLQLAEKMNCSRAHLYRKVIAMTGVSVSDFIKQTRITKAAQLLLQKTGNISDVAYSVGFDNPGYFSKCFKKQYGVTPANYIVNHLDQQNTDD</sequence>
<accession>A0A4Y7UDM6</accession>
<gene>
    <name evidence="8" type="ORF">D0809_11855</name>
    <name evidence="7" type="ORF">EV142_103488</name>
</gene>
<dbReference type="GO" id="GO:0003700">
    <property type="term" value="F:DNA-binding transcription factor activity"/>
    <property type="evidence" value="ECO:0007669"/>
    <property type="project" value="InterPro"/>
</dbReference>
<evidence type="ECO:0000313" key="8">
    <source>
        <dbReference type="EMBL" id="TEB44434.1"/>
    </source>
</evidence>
<evidence type="ECO:0000313" key="9">
    <source>
        <dbReference type="Proteomes" id="UP000295270"/>
    </source>
</evidence>
<dbReference type="Gene3D" id="2.60.40.10">
    <property type="entry name" value="Immunoglobulins"/>
    <property type="match status" value="1"/>
</dbReference>